<dbReference type="Pfam" id="PF04366">
    <property type="entry name" value="Ysc84"/>
    <property type="match status" value="1"/>
</dbReference>
<dbReference type="PANTHER" id="PTHR15629">
    <property type="entry name" value="SH3YL1 PROTEIN"/>
    <property type="match status" value="1"/>
</dbReference>
<reference evidence="3 4" key="1">
    <citation type="submission" date="2024-01" db="EMBL/GenBank/DDBJ databases">
        <authorList>
            <person name="Allen C."/>
            <person name="Tagirdzhanova G."/>
        </authorList>
    </citation>
    <scope>NUCLEOTIDE SEQUENCE [LARGE SCALE GENOMIC DNA]</scope>
</reference>
<evidence type="ECO:0000313" key="3">
    <source>
        <dbReference type="EMBL" id="CAK7224545.1"/>
    </source>
</evidence>
<feature type="compositionally biased region" description="Low complexity" evidence="1">
    <location>
        <begin position="188"/>
        <end position="203"/>
    </location>
</feature>
<sequence length="457" mass="47842">MASQPINETVKNTGANYSAASAAGTLDAAQPPLPPRPQSRENREPPAYAQQQQPPPQQYIPQPYIPQQYPQQQPYPQQYPAQNPQNLQQPQFAPPPTRPLSSGSGLPPSSSSPQPPASASTSSSSSAKPNMRERFYQWSVRVGAPVNRLTNKLGSEAFWPSSLDHESDKAARILTSFCHDGFYTNSQSAPTDASAAPAPAAAGTPPPPGPKGRPQKALVKIPPEVIRQAAGIAIFTTFRTGIHISGAGGSGVIVARLPDGGWSPPSGFLVHTLGAGLLVGLDIYDCVCVLRTPQAVEAFTKPRVSLGGEIGLVAGPVGAGGSVEAAVLAKSASKTPVWSYMKSRGFYAGVQADGTVIVGRPDANGEFYGQRGIAVEQILRGQVPSPNYNNAGNSSIPPWPVATRKLMEALKAAEGRTDVDSAVMREVSTGPTPGDLGLSDAEREAEVAAHGEKVKGQ</sequence>
<evidence type="ECO:0000313" key="4">
    <source>
        <dbReference type="Proteomes" id="UP001642406"/>
    </source>
</evidence>
<organism evidence="3 4">
    <name type="scientific">Sporothrix bragantina</name>
    <dbReference type="NCBI Taxonomy" id="671064"/>
    <lineage>
        <taxon>Eukaryota</taxon>
        <taxon>Fungi</taxon>
        <taxon>Dikarya</taxon>
        <taxon>Ascomycota</taxon>
        <taxon>Pezizomycotina</taxon>
        <taxon>Sordariomycetes</taxon>
        <taxon>Sordariomycetidae</taxon>
        <taxon>Ophiostomatales</taxon>
        <taxon>Ophiostomataceae</taxon>
        <taxon>Sporothrix</taxon>
    </lineage>
</organism>
<dbReference type="EMBL" id="CAWUHC010000049">
    <property type="protein sequence ID" value="CAK7224545.1"/>
    <property type="molecule type" value="Genomic_DNA"/>
</dbReference>
<dbReference type="InterPro" id="IPR051702">
    <property type="entry name" value="SH3_domain_YSC84-like"/>
</dbReference>
<keyword evidence="4" id="KW-1185">Reference proteome</keyword>
<feature type="region of interest" description="Disordered" evidence="1">
    <location>
        <begin position="1"/>
        <end position="130"/>
    </location>
</feature>
<gene>
    <name evidence="3" type="ORF">SBRCBS47491_005588</name>
</gene>
<protein>
    <recommendedName>
        <fullName evidence="2">Ysc84 actin-binding domain-containing protein</fullName>
    </recommendedName>
</protein>
<feature type="compositionally biased region" description="Low complexity" evidence="1">
    <location>
        <begin position="19"/>
        <end position="29"/>
    </location>
</feature>
<dbReference type="CDD" id="cd11524">
    <property type="entry name" value="SYLF"/>
    <property type="match status" value="1"/>
</dbReference>
<feature type="region of interest" description="Disordered" evidence="1">
    <location>
        <begin position="420"/>
        <end position="457"/>
    </location>
</feature>
<dbReference type="InterPro" id="IPR007461">
    <property type="entry name" value="Ysc84_actin-binding"/>
</dbReference>
<dbReference type="Proteomes" id="UP001642406">
    <property type="component" value="Unassembled WGS sequence"/>
</dbReference>
<proteinExistence type="predicted"/>
<name>A0ABP0BXW9_9PEZI</name>
<feature type="region of interest" description="Disordered" evidence="1">
    <location>
        <begin position="188"/>
        <end position="216"/>
    </location>
</feature>
<dbReference type="PANTHER" id="PTHR15629:SF8">
    <property type="entry name" value="DUF500 DOMAIN PROTEIN (AFU_ORTHOLOGUE AFUA_5G07310)"/>
    <property type="match status" value="1"/>
</dbReference>
<accession>A0ABP0BXW9</accession>
<evidence type="ECO:0000259" key="2">
    <source>
        <dbReference type="Pfam" id="PF04366"/>
    </source>
</evidence>
<feature type="compositionally biased region" description="Low complexity" evidence="1">
    <location>
        <begin position="59"/>
        <end position="91"/>
    </location>
</feature>
<comment type="caution">
    <text evidence="3">The sequence shown here is derived from an EMBL/GenBank/DDBJ whole genome shotgun (WGS) entry which is preliminary data.</text>
</comment>
<feature type="domain" description="Ysc84 actin-binding" evidence="2">
    <location>
        <begin position="271"/>
        <end position="413"/>
    </location>
</feature>
<feature type="compositionally biased region" description="Polar residues" evidence="1">
    <location>
        <begin position="1"/>
        <end position="18"/>
    </location>
</feature>
<feature type="compositionally biased region" description="Low complexity" evidence="1">
    <location>
        <begin position="99"/>
        <end position="126"/>
    </location>
</feature>
<feature type="compositionally biased region" description="Basic and acidic residues" evidence="1">
    <location>
        <begin position="440"/>
        <end position="457"/>
    </location>
</feature>
<evidence type="ECO:0000256" key="1">
    <source>
        <dbReference type="SAM" id="MobiDB-lite"/>
    </source>
</evidence>